<organism evidence="2 3">
    <name type="scientific">Ilumatobacter coccineus (strain NBRC 103263 / KCTC 29153 / YM16-304)</name>
    <dbReference type="NCBI Taxonomy" id="1313172"/>
    <lineage>
        <taxon>Bacteria</taxon>
        <taxon>Bacillati</taxon>
        <taxon>Actinomycetota</taxon>
        <taxon>Acidimicrobiia</taxon>
        <taxon>Acidimicrobiales</taxon>
        <taxon>Ilumatobacteraceae</taxon>
        <taxon>Ilumatobacter</taxon>
    </lineage>
</organism>
<gene>
    <name evidence="2" type="ORF">YM304_00080</name>
</gene>
<dbReference type="InterPro" id="IPR028087">
    <property type="entry name" value="Tad_N"/>
</dbReference>
<reference evidence="2 3" key="1">
    <citation type="journal article" date="2013" name="Int. J. Syst. Evol. Microbiol.">
        <title>Ilumatobacter nonamiense sp. nov. and Ilumatobacter coccineum sp. nov., isolated from seashore sand.</title>
        <authorList>
            <person name="Matsumoto A."/>
            <person name="Kasai H."/>
            <person name="Matsuo Y."/>
            <person name="Shizuri Y."/>
            <person name="Ichikawa N."/>
            <person name="Fujita N."/>
            <person name="Omura S."/>
            <person name="Takahashi Y."/>
        </authorList>
    </citation>
    <scope>NUCLEOTIDE SEQUENCE [LARGE SCALE GENOMIC DNA]</scope>
    <source>
        <strain evidence="3">NBRC 103263 / KCTC 29153 / YM16-304</strain>
    </source>
</reference>
<dbReference type="AlphaFoldDB" id="A0A6C7E196"/>
<proteinExistence type="predicted"/>
<name>A0A6C7E196_ILUCY</name>
<evidence type="ECO:0000313" key="3">
    <source>
        <dbReference type="Proteomes" id="UP000011863"/>
    </source>
</evidence>
<feature type="domain" description="Putative Flp pilus-assembly TadG-like N-terminal" evidence="1">
    <location>
        <begin position="2"/>
        <end position="42"/>
    </location>
</feature>
<evidence type="ECO:0000259" key="1">
    <source>
        <dbReference type="Pfam" id="PF13400"/>
    </source>
</evidence>
<evidence type="ECO:0000313" key="2">
    <source>
        <dbReference type="EMBL" id="BAN00322.1"/>
    </source>
</evidence>
<dbReference type="KEGG" id="aym:YM304_00080"/>
<dbReference type="RefSeq" id="WP_015439570.1">
    <property type="nucleotide sequence ID" value="NC_020520.1"/>
</dbReference>
<dbReference type="Proteomes" id="UP000011863">
    <property type="component" value="Chromosome"/>
</dbReference>
<dbReference type="EMBL" id="AP012057">
    <property type="protein sequence ID" value="BAN00322.1"/>
    <property type="molecule type" value="Genomic_DNA"/>
</dbReference>
<protein>
    <recommendedName>
        <fullName evidence="1">Putative Flp pilus-assembly TadG-like N-terminal domain-containing protein</fullName>
    </recommendedName>
</protein>
<keyword evidence="3" id="KW-1185">Reference proteome</keyword>
<sequence>MLVVAVTAALLVVIVVALADMGRTTADRTRAQTAADAAALASVEGDRARADDLAGAHGATVIAWSTGPGPDEVTVTVRLGDVTATARASISP</sequence>
<accession>A0A6C7E196</accession>
<dbReference type="Pfam" id="PF13400">
    <property type="entry name" value="Tad"/>
    <property type="match status" value="1"/>
</dbReference>